<dbReference type="CDD" id="cd07333">
    <property type="entry name" value="M48C_bepA_like"/>
    <property type="match status" value="1"/>
</dbReference>
<name>A0A916XNE3_9BURK</name>
<reference evidence="9" key="1">
    <citation type="journal article" date="2014" name="Int. J. Syst. Evol. Microbiol.">
        <title>Complete genome sequence of Corynebacterium casei LMG S-19264T (=DSM 44701T), isolated from a smear-ripened cheese.</title>
        <authorList>
            <consortium name="US DOE Joint Genome Institute (JGI-PGF)"/>
            <person name="Walter F."/>
            <person name="Albersmeier A."/>
            <person name="Kalinowski J."/>
            <person name="Ruckert C."/>
        </authorList>
    </citation>
    <scope>NUCLEOTIDE SEQUENCE</scope>
    <source>
        <strain evidence="9">CGMCC 1.10998</strain>
    </source>
</reference>
<dbReference type="GO" id="GO:0046872">
    <property type="term" value="F:metal ion binding"/>
    <property type="evidence" value="ECO:0007669"/>
    <property type="project" value="UniProtKB-KW"/>
</dbReference>
<dbReference type="PANTHER" id="PTHR22726:SF1">
    <property type="entry name" value="METALLOENDOPEPTIDASE OMA1, MITOCHONDRIAL"/>
    <property type="match status" value="1"/>
</dbReference>
<dbReference type="Pfam" id="PF01435">
    <property type="entry name" value="Peptidase_M48"/>
    <property type="match status" value="1"/>
</dbReference>
<comment type="caution">
    <text evidence="9">The sequence shown here is derived from an EMBL/GenBank/DDBJ whole genome shotgun (WGS) entry which is preliminary data.</text>
</comment>
<gene>
    <name evidence="9" type="ORF">GCM10011396_40960</name>
</gene>
<dbReference type="RefSeq" id="WP_229751250.1">
    <property type="nucleotide sequence ID" value="NZ_BMED01000004.1"/>
</dbReference>
<feature type="domain" description="Peptidase M48" evidence="8">
    <location>
        <begin position="85"/>
        <end position="265"/>
    </location>
</feature>
<evidence type="ECO:0000256" key="7">
    <source>
        <dbReference type="SAM" id="SignalP"/>
    </source>
</evidence>
<accession>A0A916XNE3</accession>
<dbReference type="Proteomes" id="UP000637423">
    <property type="component" value="Unassembled WGS sequence"/>
</dbReference>
<dbReference type="InterPro" id="IPR051156">
    <property type="entry name" value="Mito/Outer_Membr_Metalloprot"/>
</dbReference>
<organism evidence="9 10">
    <name type="scientific">Undibacterium terreum</name>
    <dbReference type="NCBI Taxonomy" id="1224302"/>
    <lineage>
        <taxon>Bacteria</taxon>
        <taxon>Pseudomonadati</taxon>
        <taxon>Pseudomonadota</taxon>
        <taxon>Betaproteobacteria</taxon>
        <taxon>Burkholderiales</taxon>
        <taxon>Oxalobacteraceae</taxon>
        <taxon>Undibacterium</taxon>
    </lineage>
</organism>
<keyword evidence="3 6" id="KW-0378">Hydrolase</keyword>
<evidence type="ECO:0000256" key="3">
    <source>
        <dbReference type="ARBA" id="ARBA00022801"/>
    </source>
</evidence>
<evidence type="ECO:0000256" key="4">
    <source>
        <dbReference type="ARBA" id="ARBA00022833"/>
    </source>
</evidence>
<keyword evidence="7" id="KW-0732">Signal</keyword>
<dbReference type="Gene3D" id="3.30.2010.10">
    <property type="entry name" value="Metalloproteases ('zincins'), catalytic domain"/>
    <property type="match status" value="1"/>
</dbReference>
<keyword evidence="2" id="KW-0479">Metal-binding</keyword>
<proteinExistence type="inferred from homology"/>
<reference evidence="9" key="2">
    <citation type="submission" date="2020-09" db="EMBL/GenBank/DDBJ databases">
        <authorList>
            <person name="Sun Q."/>
            <person name="Zhou Y."/>
        </authorList>
    </citation>
    <scope>NUCLEOTIDE SEQUENCE</scope>
    <source>
        <strain evidence="9">CGMCC 1.10998</strain>
    </source>
</reference>
<evidence type="ECO:0000256" key="5">
    <source>
        <dbReference type="ARBA" id="ARBA00023049"/>
    </source>
</evidence>
<evidence type="ECO:0000313" key="9">
    <source>
        <dbReference type="EMBL" id="GGC89556.1"/>
    </source>
</evidence>
<keyword evidence="5 6" id="KW-0482">Metalloprotease</keyword>
<dbReference type="GO" id="GO:0051603">
    <property type="term" value="P:proteolysis involved in protein catabolic process"/>
    <property type="evidence" value="ECO:0007669"/>
    <property type="project" value="TreeGrafter"/>
</dbReference>
<keyword evidence="4 6" id="KW-0862">Zinc</keyword>
<feature type="signal peptide" evidence="7">
    <location>
        <begin position="1"/>
        <end position="26"/>
    </location>
</feature>
<dbReference type="EMBL" id="BMED01000004">
    <property type="protein sequence ID" value="GGC89556.1"/>
    <property type="molecule type" value="Genomic_DNA"/>
</dbReference>
<protein>
    <recommendedName>
        <fullName evidence="8">Peptidase M48 domain-containing protein</fullName>
    </recommendedName>
</protein>
<keyword evidence="1 6" id="KW-0645">Protease</keyword>
<dbReference type="PANTHER" id="PTHR22726">
    <property type="entry name" value="METALLOENDOPEPTIDASE OMA1"/>
    <property type="match status" value="1"/>
</dbReference>
<keyword evidence="10" id="KW-1185">Reference proteome</keyword>
<dbReference type="AlphaFoldDB" id="A0A916XNE3"/>
<evidence type="ECO:0000256" key="2">
    <source>
        <dbReference type="ARBA" id="ARBA00022723"/>
    </source>
</evidence>
<feature type="chain" id="PRO_5036965614" description="Peptidase M48 domain-containing protein" evidence="7">
    <location>
        <begin position="27"/>
        <end position="294"/>
    </location>
</feature>
<sequence>MKNKFLRPLAAAIGLACAGCVAPMLAPSLAPVLVQNVDMNKVMKSVDSARDMVSDISDAQEVVLGQGIASNLLGVAPLLQNQRVQRYVNSVGRWLTLQTDRPDLPWTFAVLDDGEINAFAAPGGYIVITRGLLIRMKSEAELAGVLAHEISHVLKRHHLQAIRKAAGASLATDLLAFGAEKKGVSPELIKWANAGTELYTRGLDKDDELEADRMGVVIAARAGYDPYGLPAVLQALEAINPGDPGLALLFRTHPTPATRLAALDTAMSPAFERFDKLPTVPSRFTASIAAVSRK</sequence>
<comment type="cofactor">
    <cofactor evidence="6">
        <name>Zn(2+)</name>
        <dbReference type="ChEBI" id="CHEBI:29105"/>
    </cofactor>
    <text evidence="6">Binds 1 zinc ion per subunit.</text>
</comment>
<comment type="similarity">
    <text evidence="6">Belongs to the peptidase M48 family.</text>
</comment>
<dbReference type="InterPro" id="IPR001915">
    <property type="entry name" value="Peptidase_M48"/>
</dbReference>
<evidence type="ECO:0000256" key="1">
    <source>
        <dbReference type="ARBA" id="ARBA00022670"/>
    </source>
</evidence>
<evidence type="ECO:0000313" key="10">
    <source>
        <dbReference type="Proteomes" id="UP000637423"/>
    </source>
</evidence>
<evidence type="ECO:0000256" key="6">
    <source>
        <dbReference type="RuleBase" id="RU003983"/>
    </source>
</evidence>
<evidence type="ECO:0000259" key="8">
    <source>
        <dbReference type="Pfam" id="PF01435"/>
    </source>
</evidence>
<dbReference type="GO" id="GO:0016020">
    <property type="term" value="C:membrane"/>
    <property type="evidence" value="ECO:0007669"/>
    <property type="project" value="TreeGrafter"/>
</dbReference>
<dbReference type="GO" id="GO:0004222">
    <property type="term" value="F:metalloendopeptidase activity"/>
    <property type="evidence" value="ECO:0007669"/>
    <property type="project" value="InterPro"/>
</dbReference>